<reference evidence="2 3" key="1">
    <citation type="submission" date="2019-03" db="EMBL/GenBank/DDBJ databases">
        <title>Rhizobium sp. nov., an bacterium isolated from biocrust in Mu Us Desert.</title>
        <authorList>
            <person name="Lixiong L."/>
        </authorList>
    </citation>
    <scope>NUCLEOTIDE SEQUENCE [LARGE SCALE GENOMIC DNA]</scope>
    <source>
        <strain evidence="2 3">SPY-1</strain>
    </source>
</reference>
<dbReference type="AlphaFoldDB" id="A0A4R5UIF7"/>
<dbReference type="Proteomes" id="UP000295238">
    <property type="component" value="Unassembled WGS sequence"/>
</dbReference>
<protein>
    <submittedName>
        <fullName evidence="2">Uncharacterized protein</fullName>
    </submittedName>
</protein>
<dbReference type="EMBL" id="SMTL01000003">
    <property type="protein sequence ID" value="TDK35682.1"/>
    <property type="molecule type" value="Genomic_DNA"/>
</dbReference>
<dbReference type="OrthoDB" id="7510399at2"/>
<keyword evidence="3" id="KW-1185">Reference proteome</keyword>
<accession>A0A4R5UIF7</accession>
<feature type="region of interest" description="Disordered" evidence="1">
    <location>
        <begin position="1"/>
        <end position="29"/>
    </location>
</feature>
<organism evidence="2 3">
    <name type="scientific">Rhizobium deserti</name>
    <dbReference type="NCBI Taxonomy" id="2547961"/>
    <lineage>
        <taxon>Bacteria</taxon>
        <taxon>Pseudomonadati</taxon>
        <taxon>Pseudomonadota</taxon>
        <taxon>Alphaproteobacteria</taxon>
        <taxon>Hyphomicrobiales</taxon>
        <taxon>Rhizobiaceae</taxon>
        <taxon>Rhizobium/Agrobacterium group</taxon>
        <taxon>Rhizobium</taxon>
    </lineage>
</organism>
<evidence type="ECO:0000313" key="3">
    <source>
        <dbReference type="Proteomes" id="UP000295238"/>
    </source>
</evidence>
<evidence type="ECO:0000313" key="2">
    <source>
        <dbReference type="EMBL" id="TDK35682.1"/>
    </source>
</evidence>
<sequence length="85" mass="8721">MATADEAGKPADIAPATEIDPSGAPAQIVPDVDLSHPAVDADPRKGTTVAQNRIDFNDPTLSDGEAVAKMLRAQGVEVITDPASK</sequence>
<comment type="caution">
    <text evidence="2">The sequence shown here is derived from an EMBL/GenBank/DDBJ whole genome shotgun (WGS) entry which is preliminary data.</text>
</comment>
<gene>
    <name evidence="2" type="ORF">E2F50_13160</name>
</gene>
<proteinExistence type="predicted"/>
<name>A0A4R5UIF7_9HYPH</name>
<evidence type="ECO:0000256" key="1">
    <source>
        <dbReference type="SAM" id="MobiDB-lite"/>
    </source>
</evidence>